<dbReference type="InterPro" id="IPR015421">
    <property type="entry name" value="PyrdxlP-dep_Trfase_major"/>
</dbReference>
<dbReference type="InterPro" id="IPR015424">
    <property type="entry name" value="PyrdxlP-dep_Trfase"/>
</dbReference>
<organism evidence="4 5">
    <name type="scientific">Glossina austeni</name>
    <name type="common">Savannah tsetse fly</name>
    <dbReference type="NCBI Taxonomy" id="7395"/>
    <lineage>
        <taxon>Eukaryota</taxon>
        <taxon>Metazoa</taxon>
        <taxon>Ecdysozoa</taxon>
        <taxon>Arthropoda</taxon>
        <taxon>Hexapoda</taxon>
        <taxon>Insecta</taxon>
        <taxon>Pterygota</taxon>
        <taxon>Neoptera</taxon>
        <taxon>Endopterygota</taxon>
        <taxon>Diptera</taxon>
        <taxon>Brachycera</taxon>
        <taxon>Muscomorpha</taxon>
        <taxon>Hippoboscoidea</taxon>
        <taxon>Glossinidae</taxon>
        <taxon>Glossina</taxon>
    </lineage>
</organism>
<keyword evidence="5" id="KW-1185">Reference proteome</keyword>
<name>A0A1A9UEZ3_GLOAU</name>
<dbReference type="Proteomes" id="UP000078200">
    <property type="component" value="Unassembled WGS sequence"/>
</dbReference>
<evidence type="ECO:0000313" key="5">
    <source>
        <dbReference type="Proteomes" id="UP000078200"/>
    </source>
</evidence>
<sequence length="111" mass="12735">MLVKQNGTIMKTGLLMITKQEIYAELLDLIKPEKGCQHRGLEMIASANFPSLAILQCLSSCLHNKCSEDLPGKRYYGAKGNSEKRDSRYKVYLRVVFKERKVIKSMFELFT</sequence>
<dbReference type="GO" id="GO:0005739">
    <property type="term" value="C:mitochondrion"/>
    <property type="evidence" value="ECO:0007669"/>
    <property type="project" value="TreeGrafter"/>
</dbReference>
<dbReference type="UniPathway" id="UPA00193"/>
<dbReference type="VEuPathDB" id="VectorBase:GAUT002682"/>
<evidence type="ECO:0000256" key="2">
    <source>
        <dbReference type="ARBA" id="ARBA00022898"/>
    </source>
</evidence>
<protein>
    <recommendedName>
        <fullName evidence="3">Serine hydroxymethyltransferase-like domain-containing protein</fullName>
    </recommendedName>
</protein>
<evidence type="ECO:0000256" key="1">
    <source>
        <dbReference type="ARBA" id="ARBA00001933"/>
    </source>
</evidence>
<evidence type="ECO:0000259" key="3">
    <source>
        <dbReference type="Pfam" id="PF00464"/>
    </source>
</evidence>
<dbReference type="GO" id="GO:0030170">
    <property type="term" value="F:pyridoxal phosphate binding"/>
    <property type="evidence" value="ECO:0007669"/>
    <property type="project" value="TreeGrafter"/>
</dbReference>
<dbReference type="InterPro" id="IPR049943">
    <property type="entry name" value="Ser_HO-MeTrfase-like"/>
</dbReference>
<reference evidence="4" key="1">
    <citation type="submission" date="2020-05" db="UniProtKB">
        <authorList>
            <consortium name="EnsemblMetazoa"/>
        </authorList>
    </citation>
    <scope>IDENTIFICATION</scope>
    <source>
        <strain evidence="4">TTRI</strain>
    </source>
</reference>
<dbReference type="GO" id="GO:0005634">
    <property type="term" value="C:nucleus"/>
    <property type="evidence" value="ECO:0007669"/>
    <property type="project" value="TreeGrafter"/>
</dbReference>
<proteinExistence type="predicted"/>
<dbReference type="InterPro" id="IPR039429">
    <property type="entry name" value="SHMT-like_dom"/>
</dbReference>
<accession>A0A1A9UEZ3</accession>
<dbReference type="GO" id="GO:0004372">
    <property type="term" value="F:glycine hydroxymethyltransferase activity"/>
    <property type="evidence" value="ECO:0007669"/>
    <property type="project" value="TreeGrafter"/>
</dbReference>
<dbReference type="GO" id="GO:0035999">
    <property type="term" value="P:tetrahydrofolate interconversion"/>
    <property type="evidence" value="ECO:0007669"/>
    <property type="project" value="UniProtKB-UniPathway"/>
</dbReference>
<comment type="cofactor">
    <cofactor evidence="1">
        <name>pyridoxal 5'-phosphate</name>
        <dbReference type="ChEBI" id="CHEBI:597326"/>
    </cofactor>
</comment>
<dbReference type="GO" id="GO:0019264">
    <property type="term" value="P:glycine biosynthetic process from serine"/>
    <property type="evidence" value="ECO:0007669"/>
    <property type="project" value="TreeGrafter"/>
</dbReference>
<dbReference type="PANTHER" id="PTHR11680:SF59">
    <property type="entry name" value="SERINE HYDROXYMETHYLTRANSFERASE, CYTOSOLIC"/>
    <property type="match status" value="1"/>
</dbReference>
<dbReference type="SUPFAM" id="SSF53383">
    <property type="entry name" value="PLP-dependent transferases"/>
    <property type="match status" value="1"/>
</dbReference>
<dbReference type="STRING" id="7395.A0A1A9UEZ3"/>
<keyword evidence="2" id="KW-0663">Pyridoxal phosphate</keyword>
<evidence type="ECO:0000313" key="4">
    <source>
        <dbReference type="EnsemblMetazoa" id="GAUT002682-PA"/>
    </source>
</evidence>
<feature type="domain" description="Serine hydroxymethyltransferase-like" evidence="3">
    <location>
        <begin position="24"/>
        <end position="79"/>
    </location>
</feature>
<dbReference type="Gene3D" id="3.40.640.10">
    <property type="entry name" value="Type I PLP-dependent aspartate aminotransferase-like (Major domain)"/>
    <property type="match status" value="1"/>
</dbReference>
<dbReference type="AlphaFoldDB" id="A0A1A9UEZ3"/>
<dbReference type="PANTHER" id="PTHR11680">
    <property type="entry name" value="SERINE HYDROXYMETHYLTRANSFERASE"/>
    <property type="match status" value="1"/>
</dbReference>
<dbReference type="Pfam" id="PF00464">
    <property type="entry name" value="SHMT"/>
    <property type="match status" value="1"/>
</dbReference>
<dbReference type="EnsemblMetazoa" id="GAUT002682-RA">
    <property type="protein sequence ID" value="GAUT002682-PA"/>
    <property type="gene ID" value="GAUT002682"/>
</dbReference>